<sequence>MKSEIDIKKIQIEELKGIPIEGYWYRNVSIEFISRPLDSIGSILEGGRYNLPGSFEVLYVAPDPHTATEEAKREPFNKKIPPRLLFTAEIKTQVILNLEDKAIINALGVIEEKLFEPWRYPKYKETYTQALGRIIYGYNIFEGIRYPSA</sequence>
<evidence type="ECO:0000313" key="2">
    <source>
        <dbReference type="EMBL" id="GAG14909.1"/>
    </source>
</evidence>
<name>X0V9U0_9ZZZZ</name>
<evidence type="ECO:0000259" key="1">
    <source>
        <dbReference type="Pfam" id="PF08808"/>
    </source>
</evidence>
<reference evidence="2" key="1">
    <citation type="journal article" date="2014" name="Front. Microbiol.">
        <title>High frequency of phylogenetically diverse reductive dehalogenase-homologous genes in deep subseafloor sedimentary metagenomes.</title>
        <authorList>
            <person name="Kawai M."/>
            <person name="Futagami T."/>
            <person name="Toyoda A."/>
            <person name="Takaki Y."/>
            <person name="Nishi S."/>
            <person name="Hori S."/>
            <person name="Arai W."/>
            <person name="Tsubouchi T."/>
            <person name="Morono Y."/>
            <person name="Uchiyama I."/>
            <person name="Ito T."/>
            <person name="Fujiyama A."/>
            <person name="Inagaki F."/>
            <person name="Takami H."/>
        </authorList>
    </citation>
    <scope>NUCLEOTIDE SEQUENCE</scope>
    <source>
        <strain evidence="2">Expedition CK06-06</strain>
    </source>
</reference>
<proteinExistence type="predicted"/>
<dbReference type="Pfam" id="PF08808">
    <property type="entry name" value="RES"/>
    <property type="match status" value="1"/>
</dbReference>
<feature type="domain" description="RES" evidence="1">
    <location>
        <begin position="32"/>
        <end position="149"/>
    </location>
</feature>
<accession>X0V9U0</accession>
<dbReference type="InterPro" id="IPR014914">
    <property type="entry name" value="RES_dom"/>
</dbReference>
<protein>
    <recommendedName>
        <fullName evidence="1">RES domain-containing protein</fullName>
    </recommendedName>
</protein>
<dbReference type="AlphaFoldDB" id="X0V9U0"/>
<dbReference type="EMBL" id="BARS01036367">
    <property type="protein sequence ID" value="GAG14909.1"/>
    <property type="molecule type" value="Genomic_DNA"/>
</dbReference>
<comment type="caution">
    <text evidence="2">The sequence shown here is derived from an EMBL/GenBank/DDBJ whole genome shotgun (WGS) entry which is preliminary data.</text>
</comment>
<organism evidence="2">
    <name type="scientific">marine sediment metagenome</name>
    <dbReference type="NCBI Taxonomy" id="412755"/>
    <lineage>
        <taxon>unclassified sequences</taxon>
        <taxon>metagenomes</taxon>
        <taxon>ecological metagenomes</taxon>
    </lineage>
</organism>
<gene>
    <name evidence="2" type="ORF">S01H1_55915</name>
</gene>
<feature type="non-terminal residue" evidence="2">
    <location>
        <position position="149"/>
    </location>
</feature>